<reference evidence="3 4" key="1">
    <citation type="submission" date="2021-04" db="EMBL/GenBank/DDBJ databases">
        <authorList>
            <person name="Bliznina A."/>
        </authorList>
    </citation>
    <scope>NUCLEOTIDE SEQUENCE [LARGE SCALE GENOMIC DNA]</scope>
</reference>
<dbReference type="EMBL" id="OU015568">
    <property type="protein sequence ID" value="CAG5084793.1"/>
    <property type="molecule type" value="Genomic_DNA"/>
</dbReference>
<dbReference type="InterPro" id="IPR005225">
    <property type="entry name" value="Small_GTP-bd"/>
</dbReference>
<dbReference type="SMART" id="SM00176">
    <property type="entry name" value="RAN"/>
    <property type="match status" value="1"/>
</dbReference>
<proteinExistence type="predicted"/>
<dbReference type="InterPro" id="IPR027417">
    <property type="entry name" value="P-loop_NTPase"/>
</dbReference>
<evidence type="ECO:0000256" key="1">
    <source>
        <dbReference type="ARBA" id="ARBA00022741"/>
    </source>
</evidence>
<dbReference type="PANTHER" id="PTHR24072">
    <property type="entry name" value="RHO FAMILY GTPASE"/>
    <property type="match status" value="1"/>
</dbReference>
<gene>
    <name evidence="3" type="ORF">OKIOD_LOCUS2296</name>
</gene>
<keyword evidence="4" id="KW-1185">Reference proteome</keyword>
<dbReference type="SMART" id="SM00175">
    <property type="entry name" value="RAB"/>
    <property type="match status" value="1"/>
</dbReference>
<dbReference type="NCBIfam" id="TIGR00231">
    <property type="entry name" value="small_GTP"/>
    <property type="match status" value="1"/>
</dbReference>
<accession>A0ABN7RS28</accession>
<organism evidence="3 4">
    <name type="scientific">Oikopleura dioica</name>
    <name type="common">Tunicate</name>
    <dbReference type="NCBI Taxonomy" id="34765"/>
    <lineage>
        <taxon>Eukaryota</taxon>
        <taxon>Metazoa</taxon>
        <taxon>Chordata</taxon>
        <taxon>Tunicata</taxon>
        <taxon>Appendicularia</taxon>
        <taxon>Copelata</taxon>
        <taxon>Oikopleuridae</taxon>
        <taxon>Oikopleura</taxon>
    </lineage>
</organism>
<dbReference type="InterPro" id="IPR001806">
    <property type="entry name" value="Small_GTPase"/>
</dbReference>
<dbReference type="Proteomes" id="UP001158576">
    <property type="component" value="Chromosome PAR"/>
</dbReference>
<dbReference type="PROSITE" id="PS51420">
    <property type="entry name" value="RHO"/>
    <property type="match status" value="1"/>
</dbReference>
<keyword evidence="1" id="KW-0547">Nucleotide-binding</keyword>
<dbReference type="PROSITE" id="PS51421">
    <property type="entry name" value="RAS"/>
    <property type="match status" value="1"/>
</dbReference>
<dbReference type="InterPro" id="IPR003578">
    <property type="entry name" value="Small_GTPase_Rho"/>
</dbReference>
<dbReference type="SUPFAM" id="SSF52540">
    <property type="entry name" value="P-loop containing nucleoside triphosphate hydrolases"/>
    <property type="match status" value="1"/>
</dbReference>
<dbReference type="CDD" id="cd00157">
    <property type="entry name" value="Rho"/>
    <property type="match status" value="1"/>
</dbReference>
<dbReference type="PROSITE" id="PS51419">
    <property type="entry name" value="RAB"/>
    <property type="match status" value="1"/>
</dbReference>
<dbReference type="SMART" id="SM00173">
    <property type="entry name" value="RAS"/>
    <property type="match status" value="1"/>
</dbReference>
<protein>
    <submittedName>
        <fullName evidence="3">Oidioi.mRNA.OKI2018_I69.PAR.g10738.t1.cds</fullName>
    </submittedName>
</protein>
<dbReference type="Pfam" id="PF00071">
    <property type="entry name" value="Ras"/>
    <property type="match status" value="1"/>
</dbReference>
<dbReference type="PRINTS" id="PR00449">
    <property type="entry name" value="RASTRNSFRMNG"/>
</dbReference>
<sequence>MSSTTDRKKLVVVGDGACGKTCLLIRFAEERFEPDYIPTIFENRAKEISVDGKPIDLTLWDTAGQEAYDQIRPLAYNNANVALICYSIDSPASLHNVTENWITEISHYCPKTPVLLIGNKLDLASDTLQTVTKAQGDEVAEKIKAVAHIQCSALNDENVQQVFERAAKEALKGSSDKPESGGCCTVM</sequence>
<evidence type="ECO:0000313" key="3">
    <source>
        <dbReference type="EMBL" id="CAG5084793.1"/>
    </source>
</evidence>
<dbReference type="Gene3D" id="3.40.50.300">
    <property type="entry name" value="P-loop containing nucleotide triphosphate hydrolases"/>
    <property type="match status" value="1"/>
</dbReference>
<dbReference type="SMART" id="SM00174">
    <property type="entry name" value="RHO"/>
    <property type="match status" value="1"/>
</dbReference>
<evidence type="ECO:0000256" key="2">
    <source>
        <dbReference type="ARBA" id="ARBA00023134"/>
    </source>
</evidence>
<name>A0ABN7RS28_OIKDI</name>
<evidence type="ECO:0000313" key="4">
    <source>
        <dbReference type="Proteomes" id="UP001158576"/>
    </source>
</evidence>
<keyword evidence="2" id="KW-0342">GTP-binding</keyword>